<dbReference type="Proteomes" id="UP000199004">
    <property type="component" value="Unassembled WGS sequence"/>
</dbReference>
<protein>
    <submittedName>
        <fullName evidence="2">DinB superfamily protein</fullName>
    </submittedName>
</protein>
<dbReference type="Pfam" id="PF12867">
    <property type="entry name" value="DinB_2"/>
    <property type="match status" value="1"/>
</dbReference>
<dbReference type="EMBL" id="FNIC01000006">
    <property type="protein sequence ID" value="SDO13741.1"/>
    <property type="molecule type" value="Genomic_DNA"/>
</dbReference>
<keyword evidence="3" id="KW-1185">Reference proteome</keyword>
<evidence type="ECO:0000259" key="1">
    <source>
        <dbReference type="Pfam" id="PF12867"/>
    </source>
</evidence>
<dbReference type="Gene3D" id="1.20.120.450">
    <property type="entry name" value="dinb family like domain"/>
    <property type="match status" value="1"/>
</dbReference>
<dbReference type="AlphaFoldDB" id="A0A1H0H491"/>
<sequence>MLTPDTKDWTWVLTRPCPECGFVASQAERAGFGEALRANAAAFAATLREPSATSRPAPDVWSPAEYACHVRDVHTIFDERVRSMRDQDEPTFANWDQDETAVEQRYDLQDPAAVAPALLAAAEQVAATYDAVPDGAWERRGFRSNGSEFTIDTIARYHLHDVVHHLWDVTA</sequence>
<feature type="domain" description="DinB-like" evidence="1">
    <location>
        <begin position="34"/>
        <end position="167"/>
    </location>
</feature>
<organism evidence="2 3">
    <name type="scientific">Nocardioides szechwanensis</name>
    <dbReference type="NCBI Taxonomy" id="1005944"/>
    <lineage>
        <taxon>Bacteria</taxon>
        <taxon>Bacillati</taxon>
        <taxon>Actinomycetota</taxon>
        <taxon>Actinomycetes</taxon>
        <taxon>Propionibacteriales</taxon>
        <taxon>Nocardioidaceae</taxon>
        <taxon>Nocardioides</taxon>
    </lineage>
</organism>
<evidence type="ECO:0000313" key="2">
    <source>
        <dbReference type="EMBL" id="SDO13741.1"/>
    </source>
</evidence>
<proteinExistence type="predicted"/>
<dbReference type="OrthoDB" id="3376896at2"/>
<reference evidence="2 3" key="1">
    <citation type="submission" date="2016-10" db="EMBL/GenBank/DDBJ databases">
        <authorList>
            <person name="de Groot N.N."/>
        </authorList>
    </citation>
    <scope>NUCLEOTIDE SEQUENCE [LARGE SCALE GENOMIC DNA]</scope>
    <source>
        <strain evidence="2 3">CGMCC 1.11147</strain>
    </source>
</reference>
<dbReference type="InterPro" id="IPR034660">
    <property type="entry name" value="DinB/YfiT-like"/>
</dbReference>
<accession>A0A1H0H491</accession>
<gene>
    <name evidence="2" type="ORF">SAMN05192576_3449</name>
</gene>
<dbReference type="InterPro" id="IPR024775">
    <property type="entry name" value="DinB-like"/>
</dbReference>
<dbReference type="STRING" id="1005944.SAMN05192576_3449"/>
<dbReference type="RefSeq" id="WP_091026042.1">
    <property type="nucleotide sequence ID" value="NZ_BKAE01000008.1"/>
</dbReference>
<dbReference type="SUPFAM" id="SSF109854">
    <property type="entry name" value="DinB/YfiT-like putative metalloenzymes"/>
    <property type="match status" value="1"/>
</dbReference>
<evidence type="ECO:0000313" key="3">
    <source>
        <dbReference type="Proteomes" id="UP000199004"/>
    </source>
</evidence>
<name>A0A1H0H491_9ACTN</name>